<dbReference type="GO" id="GO:0016787">
    <property type="term" value="F:hydrolase activity"/>
    <property type="evidence" value="ECO:0007669"/>
    <property type="project" value="UniProtKB-KW"/>
</dbReference>
<evidence type="ECO:0000259" key="3">
    <source>
        <dbReference type="Pfam" id="PF02638"/>
    </source>
</evidence>
<keyword evidence="4" id="KW-0378">Hydrolase</keyword>
<dbReference type="Pfam" id="PF02638">
    <property type="entry name" value="GHL10"/>
    <property type="match status" value="1"/>
</dbReference>
<dbReference type="InterPro" id="IPR017853">
    <property type="entry name" value="GH"/>
</dbReference>
<dbReference type="InterPro" id="IPR003790">
    <property type="entry name" value="GHL10"/>
</dbReference>
<keyword evidence="5" id="KW-1185">Reference proteome</keyword>
<evidence type="ECO:0000256" key="2">
    <source>
        <dbReference type="SAM" id="MobiDB-lite"/>
    </source>
</evidence>
<evidence type="ECO:0000313" key="5">
    <source>
        <dbReference type="Proteomes" id="UP001595979"/>
    </source>
</evidence>
<dbReference type="EMBL" id="JBHSOH010000007">
    <property type="protein sequence ID" value="MFC5848331.1"/>
    <property type="molecule type" value="Genomic_DNA"/>
</dbReference>
<dbReference type="PANTHER" id="PTHR43405:SF1">
    <property type="entry name" value="GLYCOSYL HYDROLASE DIGH"/>
    <property type="match status" value="1"/>
</dbReference>
<keyword evidence="1" id="KW-0732">Signal</keyword>
<dbReference type="InterPro" id="IPR052177">
    <property type="entry name" value="Divisome_Glycosyl_Hydrolase"/>
</dbReference>
<evidence type="ECO:0000313" key="4">
    <source>
        <dbReference type="EMBL" id="MFC5848331.1"/>
    </source>
</evidence>
<dbReference type="PANTHER" id="PTHR43405">
    <property type="entry name" value="GLYCOSYL HYDROLASE DIGH"/>
    <property type="match status" value="1"/>
</dbReference>
<name>A0ABW1DLH7_9DEIO</name>
<dbReference type="Gene3D" id="3.20.20.80">
    <property type="entry name" value="Glycosidases"/>
    <property type="match status" value="1"/>
</dbReference>
<dbReference type="SUPFAM" id="SSF51445">
    <property type="entry name" value="(Trans)glycosidases"/>
    <property type="match status" value="1"/>
</dbReference>
<evidence type="ECO:0000256" key="1">
    <source>
        <dbReference type="ARBA" id="ARBA00022729"/>
    </source>
</evidence>
<reference evidence="5" key="1">
    <citation type="journal article" date="2019" name="Int. J. Syst. Evol. Microbiol.">
        <title>The Global Catalogue of Microorganisms (GCM) 10K type strain sequencing project: providing services to taxonomists for standard genome sequencing and annotation.</title>
        <authorList>
            <consortium name="The Broad Institute Genomics Platform"/>
            <consortium name="The Broad Institute Genome Sequencing Center for Infectious Disease"/>
            <person name="Wu L."/>
            <person name="Ma J."/>
        </authorList>
    </citation>
    <scope>NUCLEOTIDE SEQUENCE [LARGE SCALE GENOMIC DNA]</scope>
    <source>
        <strain evidence="5">CGMCC 1.15053</strain>
    </source>
</reference>
<accession>A0ABW1DLH7</accession>
<dbReference type="Proteomes" id="UP001595979">
    <property type="component" value="Unassembled WGS sequence"/>
</dbReference>
<proteinExistence type="predicted"/>
<protein>
    <submittedName>
        <fullName evidence="4">Glycoside hydrolase family 10 protein</fullName>
    </submittedName>
</protein>
<feature type="region of interest" description="Disordered" evidence="2">
    <location>
        <begin position="97"/>
        <end position="116"/>
    </location>
</feature>
<organism evidence="4 5">
    <name type="scientific">Deinococcus petrolearius</name>
    <dbReference type="NCBI Taxonomy" id="1751295"/>
    <lineage>
        <taxon>Bacteria</taxon>
        <taxon>Thermotogati</taxon>
        <taxon>Deinococcota</taxon>
        <taxon>Deinococci</taxon>
        <taxon>Deinococcales</taxon>
        <taxon>Deinococcaceae</taxon>
        <taxon>Deinococcus</taxon>
    </lineage>
</organism>
<gene>
    <name evidence="4" type="ORF">ACFPQ6_08415</name>
</gene>
<sequence length="469" mass="50089">MRGLWVDAFGPGLKTRAQVAQMVDDAVKLGVNTLFVQAIRRGDCLCMKSGLPLATDPDLEKNFDPLAIAVRLGHARGLRVIAWASVTGVANAAAPNTSPNHVMRTHGPDSGKASWLARRPDGSWQEGSDGWLDAGIPEAADFMVQSVVNLVKNYAVDGVQLDRIRYPDGGAWGYDPKTVARYAAETGARGIPVPGDPAWQAWKREQVTALVRRIALEVKSVRPGAWTSAATITYGPAPRVTDPAAFRRSRPYTDVLQDWPTWVREGLIDLNVPMNYKRDGVADQSAWFDGWNSYAASVRTRADGVLAPLAVGTAMYLNSPAVTAAQAARSVGAGLGWVGYSYRSPTPGVIAGQQTTAQGLESVRAALRGKGEPLAAPLRWTAAPPSLRGLMGRVVGTAQPGNRVVEAWQGGRLVASSLTDGGGYYGFLTLAPGRTEVRVAGQRWSDTVPARGVTRLPDLLARDLAPLKP</sequence>
<dbReference type="RefSeq" id="WP_380048715.1">
    <property type="nucleotide sequence ID" value="NZ_JBHSOH010000007.1"/>
</dbReference>
<comment type="caution">
    <text evidence="4">The sequence shown here is derived from an EMBL/GenBank/DDBJ whole genome shotgun (WGS) entry which is preliminary data.</text>
</comment>
<feature type="domain" description="Glycosyl hydrolase-like 10" evidence="3">
    <location>
        <begin position="1"/>
        <end position="278"/>
    </location>
</feature>